<feature type="transmembrane region" description="Helical" evidence="8">
    <location>
        <begin position="389"/>
        <end position="409"/>
    </location>
</feature>
<evidence type="ECO:0000256" key="6">
    <source>
        <dbReference type="ARBA" id="ARBA00022989"/>
    </source>
</evidence>
<evidence type="ECO:0000256" key="1">
    <source>
        <dbReference type="ARBA" id="ARBA00004651"/>
    </source>
</evidence>
<feature type="transmembrane region" description="Helical" evidence="8">
    <location>
        <begin position="280"/>
        <end position="304"/>
    </location>
</feature>
<dbReference type="Pfam" id="PF02687">
    <property type="entry name" value="FtsX"/>
    <property type="match status" value="1"/>
</dbReference>
<keyword evidence="4" id="KW-1003">Cell membrane</keyword>
<evidence type="ECO:0000256" key="7">
    <source>
        <dbReference type="ARBA" id="ARBA00023136"/>
    </source>
</evidence>
<keyword evidence="3" id="KW-0813">Transport</keyword>
<evidence type="ECO:0000256" key="4">
    <source>
        <dbReference type="ARBA" id="ARBA00022475"/>
    </source>
</evidence>
<feature type="transmembrane region" description="Helical" evidence="8">
    <location>
        <begin position="324"/>
        <end position="348"/>
    </location>
</feature>
<feature type="domain" description="ABC3 transporter permease C-terminal" evidence="9">
    <location>
        <begin position="282"/>
        <end position="416"/>
    </location>
</feature>
<keyword evidence="5 8" id="KW-0812">Transmembrane</keyword>
<dbReference type="InterPro" id="IPR011925">
    <property type="entry name" value="LolCE_TM"/>
</dbReference>
<evidence type="ECO:0000256" key="8">
    <source>
        <dbReference type="SAM" id="Phobius"/>
    </source>
</evidence>
<evidence type="ECO:0000313" key="12">
    <source>
        <dbReference type="Proteomes" id="UP001626536"/>
    </source>
</evidence>
<name>A0ABZ0HTJ9_9HYPH</name>
<organism evidence="11 12">
    <name type="scientific">Methylocapsa polymorpha</name>
    <dbReference type="NCBI Taxonomy" id="3080828"/>
    <lineage>
        <taxon>Bacteria</taxon>
        <taxon>Pseudomonadati</taxon>
        <taxon>Pseudomonadota</taxon>
        <taxon>Alphaproteobacteria</taxon>
        <taxon>Hyphomicrobiales</taxon>
        <taxon>Beijerinckiaceae</taxon>
        <taxon>Methylocapsa</taxon>
    </lineage>
</organism>
<comment type="subcellular location">
    <subcellularLocation>
        <location evidence="1">Cell membrane</location>
        <topology evidence="1">Multi-pass membrane protein</topology>
    </subcellularLocation>
</comment>
<keyword evidence="12" id="KW-1185">Reference proteome</keyword>
<protein>
    <submittedName>
        <fullName evidence="11">Lipoprotein-releasing ABC transporter permease subunit</fullName>
    </submittedName>
</protein>
<evidence type="ECO:0000256" key="5">
    <source>
        <dbReference type="ARBA" id="ARBA00022692"/>
    </source>
</evidence>
<evidence type="ECO:0000256" key="2">
    <source>
        <dbReference type="ARBA" id="ARBA00005236"/>
    </source>
</evidence>
<proteinExistence type="inferred from homology"/>
<dbReference type="InterPro" id="IPR051447">
    <property type="entry name" value="Lipoprotein-release_system"/>
</dbReference>
<evidence type="ECO:0000259" key="9">
    <source>
        <dbReference type="Pfam" id="PF02687"/>
    </source>
</evidence>
<dbReference type="InterPro" id="IPR025857">
    <property type="entry name" value="MacB_PCD"/>
</dbReference>
<evidence type="ECO:0000256" key="3">
    <source>
        <dbReference type="ARBA" id="ARBA00022448"/>
    </source>
</evidence>
<dbReference type="Proteomes" id="UP001626536">
    <property type="component" value="Chromosome"/>
</dbReference>
<keyword evidence="6 8" id="KW-1133">Transmembrane helix</keyword>
<reference evidence="11 12" key="1">
    <citation type="submission" date="2023-10" db="EMBL/GenBank/DDBJ databases">
        <title>Novel methanotroph of the genus Methylocapsa from a subarctic wetland.</title>
        <authorList>
            <person name="Belova S.E."/>
            <person name="Oshkin I.Y."/>
            <person name="Miroshnikov K."/>
            <person name="Dedysh S.N."/>
        </authorList>
    </citation>
    <scope>NUCLEOTIDE SEQUENCE [LARGE SCALE GENOMIC DNA]</scope>
    <source>
        <strain evidence="11 12">RX1</strain>
    </source>
</reference>
<evidence type="ECO:0000313" key="11">
    <source>
        <dbReference type="EMBL" id="WOJ89655.1"/>
    </source>
</evidence>
<keyword evidence="11" id="KW-0449">Lipoprotein</keyword>
<feature type="domain" description="MacB-like periplasmic core" evidence="10">
    <location>
        <begin position="40"/>
        <end position="252"/>
    </location>
</feature>
<keyword evidence="7 8" id="KW-0472">Membrane</keyword>
<evidence type="ECO:0000259" key="10">
    <source>
        <dbReference type="Pfam" id="PF12704"/>
    </source>
</evidence>
<gene>
    <name evidence="11" type="ORF">RZS28_18035</name>
</gene>
<dbReference type="PANTHER" id="PTHR30489:SF0">
    <property type="entry name" value="LIPOPROTEIN-RELEASING SYSTEM TRANSMEMBRANE PROTEIN LOLE"/>
    <property type="match status" value="1"/>
</dbReference>
<comment type="similarity">
    <text evidence="2">Belongs to the ABC-4 integral membrane protein family. LolC/E subfamily.</text>
</comment>
<dbReference type="RefSeq" id="WP_407339100.1">
    <property type="nucleotide sequence ID" value="NZ_CP136862.1"/>
</dbReference>
<dbReference type="NCBIfam" id="TIGR02212">
    <property type="entry name" value="lolCE"/>
    <property type="match status" value="1"/>
</dbReference>
<dbReference type="Pfam" id="PF12704">
    <property type="entry name" value="MacB_PCD"/>
    <property type="match status" value="1"/>
</dbReference>
<sequence>MTEISAARTRPFAPFEWMIAFRYLRARRQGSFVSVIAGFSFLGIMLGVATLIVVMSVMNGFHKELLDKIVGINGHIFLQAADSPLTDYDEVANEVAAVPGVDAAIPMIEAPAAASTTNMAFALVRGVREADIKRLPGVAGNVRQGTLEGFDKAGGVAIGQRLAENLGLRIGDKIKILIANGAQTPFGVAPRSKVYPVAAIFQIGMAEFDNLFVYMSLPEAQGFFNKDNEASVIEVFVHKPEDLDAVRSEIDAAVMRPMIVTDWRERNKTFFDALNVERNVMFIILTLIVLVAALNIISGLIMLVKDKGHDIAVLRTMGATRGGIMRIFLITGASIGVAGTFAGFLLGLLVASNVEAMRQILNQLLHANLFPAELYFLSRLPSVVDPRDVLAVVSMTLALSILATIYPSWRAAKLDPVEALRYE</sequence>
<accession>A0ABZ0HTJ9</accession>
<dbReference type="EMBL" id="CP136862">
    <property type="protein sequence ID" value="WOJ89655.1"/>
    <property type="molecule type" value="Genomic_DNA"/>
</dbReference>
<dbReference type="InterPro" id="IPR003838">
    <property type="entry name" value="ABC3_permease_C"/>
</dbReference>
<dbReference type="PANTHER" id="PTHR30489">
    <property type="entry name" value="LIPOPROTEIN-RELEASING SYSTEM TRANSMEMBRANE PROTEIN LOLE"/>
    <property type="match status" value="1"/>
</dbReference>
<feature type="transmembrane region" description="Helical" evidence="8">
    <location>
        <begin position="32"/>
        <end position="58"/>
    </location>
</feature>